<name>A0A7C9HDN7_9BACT</name>
<protein>
    <submittedName>
        <fullName evidence="1">Uncharacterized protein</fullName>
    </submittedName>
</protein>
<proteinExistence type="predicted"/>
<evidence type="ECO:0000313" key="1">
    <source>
        <dbReference type="EMBL" id="MUL27568.1"/>
    </source>
</evidence>
<dbReference type="Gene3D" id="3.80.10.10">
    <property type="entry name" value="Ribonuclease Inhibitor"/>
    <property type="match status" value="1"/>
</dbReference>
<dbReference type="Proteomes" id="UP000482295">
    <property type="component" value="Unassembled WGS sequence"/>
</dbReference>
<dbReference type="AlphaFoldDB" id="A0A7C9HDN7"/>
<dbReference type="EMBL" id="VVIQ01000003">
    <property type="protein sequence ID" value="MUL27568.1"/>
    <property type="molecule type" value="Genomic_DNA"/>
</dbReference>
<organism evidence="1 2">
    <name type="scientific">Prevotella vespertina</name>
    <dbReference type="NCBI Taxonomy" id="2608404"/>
    <lineage>
        <taxon>Bacteria</taxon>
        <taxon>Pseudomonadati</taxon>
        <taxon>Bacteroidota</taxon>
        <taxon>Bacteroidia</taxon>
        <taxon>Bacteroidales</taxon>
        <taxon>Prevotellaceae</taxon>
        <taxon>Prevotella</taxon>
    </lineage>
</organism>
<dbReference type="RefSeq" id="WP_155715639.1">
    <property type="nucleotide sequence ID" value="NZ_VVIQ01000003.1"/>
</dbReference>
<dbReference type="InterPro" id="IPR032675">
    <property type="entry name" value="LRR_dom_sf"/>
</dbReference>
<reference evidence="1 2" key="1">
    <citation type="submission" date="2019-09" db="EMBL/GenBank/DDBJ databases">
        <title>Prevotella A2879 sp. nov., isolated from an abscess of a patient.</title>
        <authorList>
            <person name="Buhl M."/>
            <person name="Oberhettinger P."/>
        </authorList>
    </citation>
    <scope>NUCLEOTIDE SEQUENCE [LARGE SCALE GENOMIC DNA]</scope>
    <source>
        <strain evidence="1 2">A2879</strain>
    </source>
</reference>
<comment type="caution">
    <text evidence="1">The sequence shown here is derived from an EMBL/GenBank/DDBJ whole genome shotgun (WGS) entry which is preliminary data.</text>
</comment>
<keyword evidence="2" id="KW-1185">Reference proteome</keyword>
<gene>
    <name evidence="1" type="ORF">F0475_04445</name>
</gene>
<accession>A0A7C9HDN7</accession>
<sequence length="109" mass="12604">MKRVVYPSSLKEVSGGLLTNCYDVEEIVILSKDIRFTFGMVINGARSLKRVILHAETPPENTDPSAYFFWYVNKDAVLYVPDESVYLYKQVSFYSKFAKEILPMSELYE</sequence>
<evidence type="ECO:0000313" key="2">
    <source>
        <dbReference type="Proteomes" id="UP000482295"/>
    </source>
</evidence>